<feature type="transmembrane region" description="Helical" evidence="1">
    <location>
        <begin position="44"/>
        <end position="69"/>
    </location>
</feature>
<evidence type="ECO:0000313" key="3">
    <source>
        <dbReference type="EnsemblPlants" id="KEH34521"/>
    </source>
</evidence>
<keyword evidence="1" id="KW-0472">Membrane</keyword>
<accession>A0A072UYK3</accession>
<evidence type="ECO:0000313" key="4">
    <source>
        <dbReference type="Proteomes" id="UP000002051"/>
    </source>
</evidence>
<evidence type="ECO:0000313" key="2">
    <source>
        <dbReference type="EMBL" id="KEH34521.1"/>
    </source>
</evidence>
<organism evidence="2 4">
    <name type="scientific">Medicago truncatula</name>
    <name type="common">Barrel medic</name>
    <name type="synonym">Medicago tribuloides</name>
    <dbReference type="NCBI Taxonomy" id="3880"/>
    <lineage>
        <taxon>Eukaryota</taxon>
        <taxon>Viridiplantae</taxon>
        <taxon>Streptophyta</taxon>
        <taxon>Embryophyta</taxon>
        <taxon>Tracheophyta</taxon>
        <taxon>Spermatophyta</taxon>
        <taxon>Magnoliopsida</taxon>
        <taxon>eudicotyledons</taxon>
        <taxon>Gunneridae</taxon>
        <taxon>Pentapetalae</taxon>
        <taxon>rosids</taxon>
        <taxon>fabids</taxon>
        <taxon>Fabales</taxon>
        <taxon>Fabaceae</taxon>
        <taxon>Papilionoideae</taxon>
        <taxon>50 kb inversion clade</taxon>
        <taxon>NPAAA clade</taxon>
        <taxon>Hologalegina</taxon>
        <taxon>IRL clade</taxon>
        <taxon>Trifolieae</taxon>
        <taxon>Medicago</taxon>
    </lineage>
</organism>
<reference evidence="2 4" key="2">
    <citation type="journal article" date="2014" name="BMC Genomics">
        <title>An improved genome release (version Mt4.0) for the model legume Medicago truncatula.</title>
        <authorList>
            <person name="Tang H."/>
            <person name="Krishnakumar V."/>
            <person name="Bidwell S."/>
            <person name="Rosen B."/>
            <person name="Chan A."/>
            <person name="Zhou S."/>
            <person name="Gentzbittel L."/>
            <person name="Childs K.L."/>
            <person name="Yandell M."/>
            <person name="Gundlach H."/>
            <person name="Mayer K.F."/>
            <person name="Schwartz D.C."/>
            <person name="Town C.D."/>
        </authorList>
    </citation>
    <scope>GENOME REANNOTATION</scope>
    <source>
        <strain evidence="2">A17</strain>
        <strain evidence="3 4">cv. Jemalong A17</strain>
    </source>
</reference>
<sequence>MKFPADLQGLRRSFILTGGEVSREKVFESWINRVDPMHPDLLGWAWACFFWFSAFSAIFCAIHTALLLFTPVACSSFYKNKS</sequence>
<dbReference type="AlphaFoldDB" id="A0A072UYK3"/>
<protein>
    <submittedName>
        <fullName evidence="2">Transmembrane protein, putative</fullName>
    </submittedName>
</protein>
<evidence type="ECO:0000256" key="1">
    <source>
        <dbReference type="SAM" id="Phobius"/>
    </source>
</evidence>
<gene>
    <name evidence="2" type="ordered locus">MTR_3g062313</name>
</gene>
<dbReference type="EnsemblPlants" id="KEH34521">
    <property type="protein sequence ID" value="KEH34521"/>
    <property type="gene ID" value="MTR_3g062313"/>
</dbReference>
<name>A0A072UYK3_MEDTR</name>
<dbReference type="Proteomes" id="UP000002051">
    <property type="component" value="Chromosome 3"/>
</dbReference>
<dbReference type="EMBL" id="CM001219">
    <property type="protein sequence ID" value="KEH34521.1"/>
    <property type="molecule type" value="Genomic_DNA"/>
</dbReference>
<keyword evidence="4" id="KW-1185">Reference proteome</keyword>
<proteinExistence type="predicted"/>
<keyword evidence="1 2" id="KW-0812">Transmembrane</keyword>
<reference evidence="3" key="3">
    <citation type="submission" date="2015-04" db="UniProtKB">
        <authorList>
            <consortium name="EnsemblPlants"/>
        </authorList>
    </citation>
    <scope>IDENTIFICATION</scope>
    <source>
        <strain evidence="3">cv. Jemalong A17</strain>
    </source>
</reference>
<keyword evidence="1" id="KW-1133">Transmembrane helix</keyword>
<dbReference type="HOGENOM" id="CLU_2561745_0_0_1"/>
<reference evidence="2 4" key="1">
    <citation type="journal article" date="2011" name="Nature">
        <title>The Medicago genome provides insight into the evolution of rhizobial symbioses.</title>
        <authorList>
            <person name="Young N.D."/>
            <person name="Debelle F."/>
            <person name="Oldroyd G.E."/>
            <person name="Geurts R."/>
            <person name="Cannon S.B."/>
            <person name="Udvardi M.K."/>
            <person name="Benedito V.A."/>
            <person name="Mayer K.F."/>
            <person name="Gouzy J."/>
            <person name="Schoof H."/>
            <person name="Van de Peer Y."/>
            <person name="Proost S."/>
            <person name="Cook D.R."/>
            <person name="Meyers B.C."/>
            <person name="Spannagl M."/>
            <person name="Cheung F."/>
            <person name="De Mita S."/>
            <person name="Krishnakumar V."/>
            <person name="Gundlach H."/>
            <person name="Zhou S."/>
            <person name="Mudge J."/>
            <person name="Bharti A.K."/>
            <person name="Murray J.D."/>
            <person name="Naoumkina M.A."/>
            <person name="Rosen B."/>
            <person name="Silverstein K.A."/>
            <person name="Tang H."/>
            <person name="Rombauts S."/>
            <person name="Zhao P.X."/>
            <person name="Zhou P."/>
            <person name="Barbe V."/>
            <person name="Bardou P."/>
            <person name="Bechner M."/>
            <person name="Bellec A."/>
            <person name="Berger A."/>
            <person name="Berges H."/>
            <person name="Bidwell S."/>
            <person name="Bisseling T."/>
            <person name="Choisne N."/>
            <person name="Couloux A."/>
            <person name="Denny R."/>
            <person name="Deshpande S."/>
            <person name="Dai X."/>
            <person name="Doyle J.J."/>
            <person name="Dudez A.M."/>
            <person name="Farmer A.D."/>
            <person name="Fouteau S."/>
            <person name="Franken C."/>
            <person name="Gibelin C."/>
            <person name="Gish J."/>
            <person name="Goldstein S."/>
            <person name="Gonzalez A.J."/>
            <person name="Green P.J."/>
            <person name="Hallab A."/>
            <person name="Hartog M."/>
            <person name="Hua A."/>
            <person name="Humphray S.J."/>
            <person name="Jeong D.H."/>
            <person name="Jing Y."/>
            <person name="Jocker A."/>
            <person name="Kenton S.M."/>
            <person name="Kim D.J."/>
            <person name="Klee K."/>
            <person name="Lai H."/>
            <person name="Lang C."/>
            <person name="Lin S."/>
            <person name="Macmil S.L."/>
            <person name="Magdelenat G."/>
            <person name="Matthews L."/>
            <person name="McCorrison J."/>
            <person name="Monaghan E.L."/>
            <person name="Mun J.H."/>
            <person name="Najar F.Z."/>
            <person name="Nicholson C."/>
            <person name="Noirot C."/>
            <person name="O'Bleness M."/>
            <person name="Paule C.R."/>
            <person name="Poulain J."/>
            <person name="Prion F."/>
            <person name="Qin B."/>
            <person name="Qu C."/>
            <person name="Retzel E.F."/>
            <person name="Riddle C."/>
            <person name="Sallet E."/>
            <person name="Samain S."/>
            <person name="Samson N."/>
            <person name="Sanders I."/>
            <person name="Saurat O."/>
            <person name="Scarpelli C."/>
            <person name="Schiex T."/>
            <person name="Segurens B."/>
            <person name="Severin A.J."/>
            <person name="Sherrier D.J."/>
            <person name="Shi R."/>
            <person name="Sims S."/>
            <person name="Singer S.R."/>
            <person name="Sinharoy S."/>
            <person name="Sterck L."/>
            <person name="Viollet A."/>
            <person name="Wang B.B."/>
            <person name="Wang K."/>
            <person name="Wang M."/>
            <person name="Wang X."/>
            <person name="Warfsmann J."/>
            <person name="Weissenbach J."/>
            <person name="White D.D."/>
            <person name="White J.D."/>
            <person name="Wiley G.B."/>
            <person name="Wincker P."/>
            <person name="Xing Y."/>
            <person name="Yang L."/>
            <person name="Yao Z."/>
            <person name="Ying F."/>
            <person name="Zhai J."/>
            <person name="Zhou L."/>
            <person name="Zuber A."/>
            <person name="Denarie J."/>
            <person name="Dixon R.A."/>
            <person name="May G.D."/>
            <person name="Schwartz D.C."/>
            <person name="Rogers J."/>
            <person name="Quetier F."/>
            <person name="Town C.D."/>
            <person name="Roe B.A."/>
        </authorList>
    </citation>
    <scope>NUCLEOTIDE SEQUENCE [LARGE SCALE GENOMIC DNA]</scope>
    <source>
        <strain evidence="2">A17</strain>
        <strain evidence="3 4">cv. Jemalong A17</strain>
    </source>
</reference>